<gene>
    <name evidence="3" type="ORF">Q8791_23450</name>
</gene>
<dbReference type="Pfam" id="PF02368">
    <property type="entry name" value="Big_2"/>
    <property type="match status" value="1"/>
</dbReference>
<dbReference type="SUPFAM" id="SSF49373">
    <property type="entry name" value="Invasin/intimin cell-adhesion fragments"/>
    <property type="match status" value="1"/>
</dbReference>
<protein>
    <submittedName>
        <fullName evidence="3">Ig-like domain-containing protein</fullName>
    </submittedName>
</protein>
<feature type="domain" description="BIG2" evidence="2">
    <location>
        <begin position="2"/>
        <end position="55"/>
    </location>
</feature>
<dbReference type="RefSeq" id="WP_330093946.1">
    <property type="nucleotide sequence ID" value="NZ_JAUZMY010000026.1"/>
</dbReference>
<dbReference type="Proteomes" id="UP001356095">
    <property type="component" value="Unassembled WGS sequence"/>
</dbReference>
<proteinExistence type="predicted"/>
<comment type="caution">
    <text evidence="3">The sequence shown here is derived from an EMBL/GenBank/DDBJ whole genome shotgun (WGS) entry which is preliminary data.</text>
</comment>
<dbReference type="InterPro" id="IPR008964">
    <property type="entry name" value="Invasin/intimin_cell_adhesion"/>
</dbReference>
<keyword evidence="4" id="KW-1185">Reference proteome</keyword>
<evidence type="ECO:0000313" key="3">
    <source>
        <dbReference type="EMBL" id="MEE2040177.1"/>
    </source>
</evidence>
<dbReference type="InterPro" id="IPR003343">
    <property type="entry name" value="Big_2"/>
</dbReference>
<name>A0ABU7KDR8_9ACTN</name>
<reference evidence="3 4" key="1">
    <citation type="submission" date="2023-08" db="EMBL/GenBank/DDBJ databases">
        <authorList>
            <person name="Girao M."/>
            <person name="Carvalho M.F."/>
        </authorList>
    </citation>
    <scope>NUCLEOTIDE SEQUENCE [LARGE SCALE GENOMIC DNA]</scope>
    <source>
        <strain evidence="3 4">CT-R113</strain>
    </source>
</reference>
<feature type="compositionally biased region" description="Polar residues" evidence="1">
    <location>
        <begin position="55"/>
        <end position="66"/>
    </location>
</feature>
<evidence type="ECO:0000259" key="2">
    <source>
        <dbReference type="Pfam" id="PF02368"/>
    </source>
</evidence>
<dbReference type="Gene3D" id="2.60.40.1080">
    <property type="match status" value="1"/>
</dbReference>
<organism evidence="3 4">
    <name type="scientific">Nocardiopsis codii</name>
    <dbReference type="NCBI Taxonomy" id="3065942"/>
    <lineage>
        <taxon>Bacteria</taxon>
        <taxon>Bacillati</taxon>
        <taxon>Actinomycetota</taxon>
        <taxon>Actinomycetes</taxon>
        <taxon>Streptosporangiales</taxon>
        <taxon>Nocardiopsidaceae</taxon>
        <taxon>Nocardiopsis</taxon>
    </lineage>
</organism>
<dbReference type="EMBL" id="JAUZMY010000026">
    <property type="protein sequence ID" value="MEE2040177.1"/>
    <property type="molecule type" value="Genomic_DNA"/>
</dbReference>
<accession>A0ABU7KDR8</accession>
<feature type="region of interest" description="Disordered" evidence="1">
    <location>
        <begin position="55"/>
        <end position="87"/>
    </location>
</feature>
<evidence type="ECO:0000313" key="4">
    <source>
        <dbReference type="Proteomes" id="UP001356095"/>
    </source>
</evidence>
<evidence type="ECO:0000256" key="1">
    <source>
        <dbReference type="SAM" id="MobiDB-lite"/>
    </source>
</evidence>
<sequence>MATQQLTATLTLTDGTAEPVTSTATWTSSDEAVATVSTAGLVTAVGPGECTVTASHSGLSGTSTITVPEPTPEALAVSPASATVDLD</sequence>